<comment type="caution">
    <text evidence="1">The sequence shown here is derived from an EMBL/GenBank/DDBJ whole genome shotgun (WGS) entry which is preliminary data.</text>
</comment>
<sequence length="83" mass="9560">MRRQRITTGFLQMAATTDGKYSDVLNVVYDASLMKLLRDYTRRKGYIEIQQDDRGMYSNVLMGTSDSWENVRVTDVKTDDAAI</sequence>
<dbReference type="Proteomes" id="UP000237271">
    <property type="component" value="Unassembled WGS sequence"/>
</dbReference>
<reference evidence="1 2" key="1">
    <citation type="journal article" date="2017" name="Genome Biol. Evol.">
        <title>Phytophthora megakarya and P. palmivora, closely related causal agents of cacao black pod rot, underwent increases in genome sizes and gene numbers by different mechanisms.</title>
        <authorList>
            <person name="Ali S.S."/>
            <person name="Shao J."/>
            <person name="Lary D.J."/>
            <person name="Kronmiller B."/>
            <person name="Shen D."/>
            <person name="Strem M.D."/>
            <person name="Amoako-Attah I."/>
            <person name="Akrofi A.Y."/>
            <person name="Begoude B.A."/>
            <person name="Ten Hoopen G.M."/>
            <person name="Coulibaly K."/>
            <person name="Kebe B.I."/>
            <person name="Melnick R.L."/>
            <person name="Guiltinan M.J."/>
            <person name="Tyler B.M."/>
            <person name="Meinhardt L.W."/>
            <person name="Bailey B.A."/>
        </authorList>
    </citation>
    <scope>NUCLEOTIDE SEQUENCE [LARGE SCALE GENOMIC DNA]</scope>
    <source>
        <strain evidence="2">sbr112.9</strain>
    </source>
</reference>
<dbReference type="EMBL" id="NCKW01009935">
    <property type="protein sequence ID" value="POM65755.1"/>
    <property type="molecule type" value="Genomic_DNA"/>
</dbReference>
<dbReference type="AlphaFoldDB" id="A0A2P4XJM1"/>
<protein>
    <submittedName>
        <fullName evidence="1">Uncharacterized protein</fullName>
    </submittedName>
</protein>
<name>A0A2P4XJM1_9STRA</name>
<accession>A0A2P4XJM1</accession>
<keyword evidence="2" id="KW-1185">Reference proteome</keyword>
<gene>
    <name evidence="1" type="ORF">PHPALM_18484</name>
</gene>
<proteinExistence type="predicted"/>
<dbReference type="OrthoDB" id="94517at2759"/>
<evidence type="ECO:0000313" key="1">
    <source>
        <dbReference type="EMBL" id="POM65755.1"/>
    </source>
</evidence>
<evidence type="ECO:0000313" key="2">
    <source>
        <dbReference type="Proteomes" id="UP000237271"/>
    </source>
</evidence>
<organism evidence="1 2">
    <name type="scientific">Phytophthora palmivora</name>
    <dbReference type="NCBI Taxonomy" id="4796"/>
    <lineage>
        <taxon>Eukaryota</taxon>
        <taxon>Sar</taxon>
        <taxon>Stramenopiles</taxon>
        <taxon>Oomycota</taxon>
        <taxon>Peronosporomycetes</taxon>
        <taxon>Peronosporales</taxon>
        <taxon>Peronosporaceae</taxon>
        <taxon>Phytophthora</taxon>
    </lineage>
</organism>